<evidence type="ECO:0000256" key="5">
    <source>
        <dbReference type="SAM" id="MobiDB-lite"/>
    </source>
</evidence>
<accession>A0A0D2AW30</accession>
<dbReference type="InterPro" id="IPR036464">
    <property type="entry name" value="Rubisco_LSMT_subst-bd_sf"/>
</dbReference>
<dbReference type="FunFam" id="3.90.1410.10:FF:000007">
    <property type="entry name" value="Ribosomal lysine N-methyltransferase 4"/>
    <property type="match status" value="1"/>
</dbReference>
<dbReference type="Pfam" id="PF09273">
    <property type="entry name" value="Rubis-subs-bind"/>
    <property type="match status" value="1"/>
</dbReference>
<reference evidence="7 8" key="1">
    <citation type="submission" date="2015-01" db="EMBL/GenBank/DDBJ databases">
        <title>The Genome Sequence of Ochroconis gallopava CBS43764.</title>
        <authorList>
            <consortium name="The Broad Institute Genomics Platform"/>
            <person name="Cuomo C."/>
            <person name="de Hoog S."/>
            <person name="Gorbushina A."/>
            <person name="Stielow B."/>
            <person name="Teixiera M."/>
            <person name="Abouelleil A."/>
            <person name="Chapman S.B."/>
            <person name="Priest M."/>
            <person name="Young S.K."/>
            <person name="Wortman J."/>
            <person name="Nusbaum C."/>
            <person name="Birren B."/>
        </authorList>
    </citation>
    <scope>NUCLEOTIDE SEQUENCE [LARGE SCALE GENOMIC DNA]</scope>
    <source>
        <strain evidence="7 8">CBS 43764</strain>
    </source>
</reference>
<keyword evidence="3 4" id="KW-0949">S-adenosyl-L-methionine</keyword>
<sequence length="487" mass="55774">MQPSTMEVDDDFATKSAAFLSWLQASGATLSEKIELADLRHQNSGRGVVAKTDIESDEELFSIPRVLLLNTKNSDLATQHPDILKTVEGQPWLELIFTLLYENGKSDSKWRPYLNILPAQDQFDTLMYWDESELKELEASAVVYKIGKDSADKTFREYIWPKVQAQPSLFGFYDNVHEEEVLQAAHRMGTLIMAYAFDIESEREREIDEEGYVSEEEEEDMPKAMVPLADMLNADADRNNARLFYESDALVMKAIKPIASGEEIFNDYGPLPRSDLLRRYGYITDNYAQYDVTEIPSIMIVDVSKDQLKLDDAEVEQRTSLLELFDEATEEGYDIMRPGIEDDTLGIFPPSLKLLIALLVLPRSSLPPTVKPSKIEKLVARNEFPRSWYQVLLHVLEARLNQFPSSLEEDRQHLDVYKQRLQGGKWLTNQKETRRRFMALNVRVGEQEILQHAISVIKQRLKQEEAGEKRKADGPTSGSSTPKKTRR</sequence>
<evidence type="ECO:0000256" key="4">
    <source>
        <dbReference type="PIRNR" id="PIRNR011771"/>
    </source>
</evidence>
<keyword evidence="4" id="KW-0539">Nucleus</keyword>
<dbReference type="InterPro" id="IPR050600">
    <property type="entry name" value="SETD3_SETD6_MTase"/>
</dbReference>
<dbReference type="EMBL" id="KN847545">
    <property type="protein sequence ID" value="KIW03364.1"/>
    <property type="molecule type" value="Genomic_DNA"/>
</dbReference>
<evidence type="ECO:0000259" key="6">
    <source>
        <dbReference type="PROSITE" id="PS50280"/>
    </source>
</evidence>
<dbReference type="GO" id="GO:0016279">
    <property type="term" value="F:protein-lysine N-methyltransferase activity"/>
    <property type="evidence" value="ECO:0007669"/>
    <property type="project" value="UniProtKB-UniRule"/>
</dbReference>
<dbReference type="Pfam" id="PF00856">
    <property type="entry name" value="SET"/>
    <property type="match status" value="1"/>
</dbReference>
<dbReference type="VEuPathDB" id="FungiDB:PV09_05572"/>
<evidence type="ECO:0000313" key="7">
    <source>
        <dbReference type="EMBL" id="KIW03364.1"/>
    </source>
</evidence>
<feature type="region of interest" description="Disordered" evidence="5">
    <location>
        <begin position="461"/>
        <end position="487"/>
    </location>
</feature>
<dbReference type="OrthoDB" id="341421at2759"/>
<dbReference type="InParanoid" id="A0A0D2AW30"/>
<dbReference type="Proteomes" id="UP000053259">
    <property type="component" value="Unassembled WGS sequence"/>
</dbReference>
<dbReference type="GO" id="GO:0032259">
    <property type="term" value="P:methylation"/>
    <property type="evidence" value="ECO:0007669"/>
    <property type="project" value="UniProtKB-KW"/>
</dbReference>
<dbReference type="InterPro" id="IPR015353">
    <property type="entry name" value="Rubisco_LSMT_subst-bd"/>
</dbReference>
<dbReference type="InterPro" id="IPR011383">
    <property type="entry name" value="N-lys_methylase_SETD6"/>
</dbReference>
<dbReference type="InterPro" id="IPR046341">
    <property type="entry name" value="SET_dom_sf"/>
</dbReference>
<proteinExistence type="inferred from homology"/>
<comment type="subcellular location">
    <subcellularLocation>
        <location evidence="4">Nucleus</location>
    </subcellularLocation>
</comment>
<evidence type="ECO:0000313" key="8">
    <source>
        <dbReference type="Proteomes" id="UP000053259"/>
    </source>
</evidence>
<dbReference type="PANTHER" id="PTHR13271:SF34">
    <property type="entry name" value="N-LYSINE METHYLTRANSFERASE SETD6"/>
    <property type="match status" value="1"/>
</dbReference>
<dbReference type="InterPro" id="IPR001214">
    <property type="entry name" value="SET_dom"/>
</dbReference>
<keyword evidence="1 4" id="KW-0489">Methyltransferase</keyword>
<evidence type="ECO:0000256" key="2">
    <source>
        <dbReference type="ARBA" id="ARBA00022679"/>
    </source>
</evidence>
<keyword evidence="8" id="KW-1185">Reference proteome</keyword>
<dbReference type="STRING" id="253628.A0A0D2AW30"/>
<dbReference type="GO" id="GO:0005634">
    <property type="term" value="C:nucleus"/>
    <property type="evidence" value="ECO:0007669"/>
    <property type="project" value="UniProtKB-SubCell"/>
</dbReference>
<feature type="compositionally biased region" description="Basic and acidic residues" evidence="5">
    <location>
        <begin position="461"/>
        <end position="473"/>
    </location>
</feature>
<dbReference type="GeneID" id="27313545"/>
<organism evidence="7 8">
    <name type="scientific">Verruconis gallopava</name>
    <dbReference type="NCBI Taxonomy" id="253628"/>
    <lineage>
        <taxon>Eukaryota</taxon>
        <taxon>Fungi</taxon>
        <taxon>Dikarya</taxon>
        <taxon>Ascomycota</taxon>
        <taxon>Pezizomycotina</taxon>
        <taxon>Dothideomycetes</taxon>
        <taxon>Pleosporomycetidae</taxon>
        <taxon>Venturiales</taxon>
        <taxon>Sympoventuriaceae</taxon>
        <taxon>Verruconis</taxon>
    </lineage>
</organism>
<dbReference type="Gene3D" id="3.90.1410.10">
    <property type="entry name" value="set domain protein methyltransferase, domain 1"/>
    <property type="match status" value="1"/>
</dbReference>
<feature type="compositionally biased region" description="Polar residues" evidence="5">
    <location>
        <begin position="476"/>
        <end position="487"/>
    </location>
</feature>
<comment type="function">
    <text evidence="4">S-adenosyl-L-methionine-dependent protein-lysine N-methyltransferase that monomethylates 60S ribosomal protein L42.</text>
</comment>
<dbReference type="PROSITE" id="PS50280">
    <property type="entry name" value="SET"/>
    <property type="match status" value="1"/>
</dbReference>
<gene>
    <name evidence="7" type="ORF">PV09_05572</name>
</gene>
<dbReference type="EC" id="2.1.1.-" evidence="4"/>
<comment type="similarity">
    <text evidence="4">Belongs to the class V-like SAM-binding methyltransferase superfamily. Histone-lysine methyltransferase family. SETD6 subfamily.</text>
</comment>
<name>A0A0D2AW30_9PEZI</name>
<dbReference type="AlphaFoldDB" id="A0A0D2AW30"/>
<dbReference type="PIRSF" id="PIRSF011771">
    <property type="entry name" value="RMS1_SET"/>
    <property type="match status" value="1"/>
</dbReference>
<keyword evidence="2 4" id="KW-0808">Transferase</keyword>
<protein>
    <recommendedName>
        <fullName evidence="4">Ribosomal lysine N-methyltransferase 4</fullName>
        <ecNumber evidence="4">2.1.1.-</ecNumber>
    </recommendedName>
</protein>
<dbReference type="HOGENOM" id="CLU_017135_0_0_1"/>
<dbReference type="FunCoup" id="A0A0D2AW30">
    <property type="interactions" value="276"/>
</dbReference>
<dbReference type="SUPFAM" id="SSF81822">
    <property type="entry name" value="RuBisCo LSMT C-terminal, substrate-binding domain"/>
    <property type="match status" value="1"/>
</dbReference>
<evidence type="ECO:0000256" key="1">
    <source>
        <dbReference type="ARBA" id="ARBA00022603"/>
    </source>
</evidence>
<dbReference type="PANTHER" id="PTHR13271">
    <property type="entry name" value="UNCHARACTERIZED PUTATIVE METHYLTRANSFERASE"/>
    <property type="match status" value="1"/>
</dbReference>
<dbReference type="SUPFAM" id="SSF82199">
    <property type="entry name" value="SET domain"/>
    <property type="match status" value="1"/>
</dbReference>
<feature type="domain" description="SET" evidence="6">
    <location>
        <begin position="32"/>
        <end position="269"/>
    </location>
</feature>
<evidence type="ECO:0000256" key="3">
    <source>
        <dbReference type="ARBA" id="ARBA00022691"/>
    </source>
</evidence>
<dbReference type="Gene3D" id="3.90.1420.10">
    <property type="entry name" value="Rubisco LSMT, substrate-binding domain"/>
    <property type="match status" value="1"/>
</dbReference>
<dbReference type="RefSeq" id="XP_016213233.1">
    <property type="nucleotide sequence ID" value="XM_016359094.1"/>
</dbReference>